<proteinExistence type="predicted"/>
<feature type="domain" description="Transposase DDE" evidence="2">
    <location>
        <begin position="326"/>
        <end position="443"/>
    </location>
</feature>
<dbReference type="Pfam" id="PF13751">
    <property type="entry name" value="DDE_Tnp_1_6"/>
    <property type="match status" value="1"/>
</dbReference>
<evidence type="ECO:0000259" key="2">
    <source>
        <dbReference type="Pfam" id="PF13751"/>
    </source>
</evidence>
<evidence type="ECO:0000313" key="4">
    <source>
        <dbReference type="Proteomes" id="UP000811545"/>
    </source>
</evidence>
<evidence type="ECO:0000259" key="1">
    <source>
        <dbReference type="Pfam" id="PF05598"/>
    </source>
</evidence>
<sequence>MLTFKTQRASLFTYTIFEKMVPNDKLSKLDSLLDFSTIYDRARKYYCPDNGRPSHDPVVMFKILFLGFLYSISGEQNLLDEVSDRASFRQFIGLDLTDDIPDRTTLVKFRMKLGLDLIQDFFDQVLQQCINLNLVGFQNSVFDGTVSKARARIKPGRDPQYIGDLIKKEAKKYYRDYFEINNDETYVNLTKTKYPKRRGSSRKKVKLPPNQLISNGDSDARFTRKDGKAILGYQTGYKIDVKEGIITNVVAIPANQDMAKEYYQILTTKSRDEQITADREFYENKILKYCDDNGIKCNIPTKTNPPTNRVLDKRHFRYSKRKDHYICPQGKILPRVQRHRKQQEVFYRANPGDCKFCPIKEKCTTGKQRTVARSFYEELNQRHKAYTKTPDYFKAQILRKIIGEGKFNEAKNHYGLKLARYVGLTMMKLQAFFTACVQNCMRLLRIVTVKGTI</sequence>
<evidence type="ECO:0008006" key="5">
    <source>
        <dbReference type="Google" id="ProtNLM"/>
    </source>
</evidence>
<dbReference type="AlphaFoldDB" id="A0A9E2BIJ2"/>
<reference evidence="3 4" key="1">
    <citation type="journal article" date="2021" name="bioRxiv">
        <title>Unique metabolic strategies in Hadean analogues reveal hints for primordial physiology.</title>
        <authorList>
            <person name="Nobu M.K."/>
            <person name="Nakai R."/>
            <person name="Tamazawa S."/>
            <person name="Mori H."/>
            <person name="Toyoda A."/>
            <person name="Ijiri A."/>
            <person name="Suzuki S."/>
            <person name="Kurokawa K."/>
            <person name="Kamagata Y."/>
            <person name="Tamaki H."/>
        </authorList>
    </citation>
    <scope>NUCLEOTIDE SEQUENCE [LARGE SCALE GENOMIC DNA]</scope>
    <source>
        <strain evidence="3">BS525</strain>
    </source>
</reference>
<feature type="domain" description="Transposase InsH N-terminal" evidence="1">
    <location>
        <begin position="17"/>
        <end position="110"/>
    </location>
</feature>
<comment type="caution">
    <text evidence="3">The sequence shown here is derived from an EMBL/GenBank/DDBJ whole genome shotgun (WGS) entry which is preliminary data.</text>
</comment>
<dbReference type="InterPro" id="IPR025668">
    <property type="entry name" value="Tnp_DDE_dom"/>
</dbReference>
<dbReference type="EMBL" id="QLTW01000403">
    <property type="protein sequence ID" value="MBT9146240.1"/>
    <property type="molecule type" value="Genomic_DNA"/>
</dbReference>
<protein>
    <recommendedName>
        <fullName evidence="5">IS1182 family transposase</fullName>
    </recommendedName>
</protein>
<evidence type="ECO:0000313" key="3">
    <source>
        <dbReference type="EMBL" id="MBT9146240.1"/>
    </source>
</evidence>
<name>A0A9E2BIJ2_PSYF1</name>
<dbReference type="InterPro" id="IPR008490">
    <property type="entry name" value="Transposase_InsH_N"/>
</dbReference>
<dbReference type="PANTHER" id="PTHR33408:SF2">
    <property type="entry name" value="TRANSPOSASE DDE DOMAIN-CONTAINING PROTEIN"/>
    <property type="match status" value="1"/>
</dbReference>
<gene>
    <name evidence="3" type="ORF">DDT42_02122</name>
</gene>
<dbReference type="Proteomes" id="UP000811545">
    <property type="component" value="Unassembled WGS sequence"/>
</dbReference>
<dbReference type="PANTHER" id="PTHR33408">
    <property type="entry name" value="TRANSPOSASE"/>
    <property type="match status" value="1"/>
</dbReference>
<accession>A0A9E2BIJ2</accession>
<dbReference type="Pfam" id="PF05598">
    <property type="entry name" value="DUF772"/>
    <property type="match status" value="1"/>
</dbReference>
<organism evidence="3 4">
    <name type="scientific">Psychracetigena formicireducens</name>
    <dbReference type="NCBI Taxonomy" id="2986056"/>
    <lineage>
        <taxon>Bacteria</taxon>
        <taxon>Bacillati</taxon>
        <taxon>Candidatus Lithacetigenota</taxon>
        <taxon>Candidatus Psychracetigena</taxon>
    </lineage>
</organism>